<dbReference type="InterPro" id="IPR000719">
    <property type="entry name" value="Prot_kinase_dom"/>
</dbReference>
<dbReference type="SUPFAM" id="SSF52058">
    <property type="entry name" value="L domain-like"/>
    <property type="match status" value="1"/>
</dbReference>
<evidence type="ECO:0000259" key="11">
    <source>
        <dbReference type="PROSITE" id="PS50011"/>
    </source>
</evidence>
<evidence type="ECO:0000256" key="9">
    <source>
        <dbReference type="SAM" id="Phobius"/>
    </source>
</evidence>
<feature type="transmembrane region" description="Helical" evidence="9">
    <location>
        <begin position="215"/>
        <end position="238"/>
    </location>
</feature>
<sequence length="536" mass="61869">MATISATCYFYILSWLWLCSMTLCGTVLEDLKNLHPPPEFNSTIMTNCLNNPSLRYCSSSPMNFDEIFKYTIVASHLCNESKNPNCIESFPKVDLRNRPNIAPLYLSFEFFWRYCPLTIVSIDVSNNSLKGNFPIDVLHCTQIHALDLSINEFSGDIPIQSFTPLTNLTFLNLSYNCFSESEELSDSQFFKRFNSSSFLHSGALLDHRRFFTLKVVILLVGFPILVILMVIFLAWLCFQRPDFLPRKLQRRRTFTPAILNAATSGFSSKNLVGKSDVVHIYKGVLRDGTQVKIEMYWDEISRERYRKFVEECKVLSELDHKNLVRVLGWCKSRKFRAVITEWTRKENVEMWLLSESAPPPWSHRVKVLMGVVECMQYLQEEWPQVDYVLNTSSVLLTQDLEPLISRFKVVDHNISTTRNICKFGVFMLQVILNRKGQEEFERDASGFIKYMRSVDPEELQQMIDERMELGETSFHQVKQAVSLGLMCIDQSNSEQPSLAFISNSIARAYKATRVLPSANHTITRSHGGHRFKGHKT</sequence>
<evidence type="ECO:0000256" key="8">
    <source>
        <dbReference type="ARBA" id="ARBA00023170"/>
    </source>
</evidence>
<keyword evidence="6 9" id="KW-1133">Transmembrane helix</keyword>
<comment type="caution">
    <text evidence="12">The sequence shown here is derived from an EMBL/GenBank/DDBJ whole genome shotgun (WGS) entry which is preliminary data.</text>
</comment>
<evidence type="ECO:0000256" key="6">
    <source>
        <dbReference type="ARBA" id="ARBA00022989"/>
    </source>
</evidence>
<proteinExistence type="predicted"/>
<dbReference type="InterPro" id="IPR032675">
    <property type="entry name" value="LRR_dom_sf"/>
</dbReference>
<dbReference type="PROSITE" id="PS51450">
    <property type="entry name" value="LRR"/>
    <property type="match status" value="1"/>
</dbReference>
<feature type="signal peptide" evidence="10">
    <location>
        <begin position="1"/>
        <end position="24"/>
    </location>
</feature>
<dbReference type="InterPro" id="IPR051716">
    <property type="entry name" value="Plant_RL_S/T_kinase"/>
</dbReference>
<keyword evidence="13" id="KW-1185">Reference proteome</keyword>
<dbReference type="InterPro" id="IPR001611">
    <property type="entry name" value="Leu-rich_rpt"/>
</dbReference>
<dbReference type="GO" id="GO:0005524">
    <property type="term" value="F:ATP binding"/>
    <property type="evidence" value="ECO:0007669"/>
    <property type="project" value="InterPro"/>
</dbReference>
<dbReference type="Gene3D" id="3.80.10.10">
    <property type="entry name" value="Ribonuclease Inhibitor"/>
    <property type="match status" value="1"/>
</dbReference>
<dbReference type="GO" id="GO:0016020">
    <property type="term" value="C:membrane"/>
    <property type="evidence" value="ECO:0007669"/>
    <property type="project" value="UniProtKB-SubCell"/>
</dbReference>
<dbReference type="Proteomes" id="UP000289738">
    <property type="component" value="Chromosome A03"/>
</dbReference>
<organism evidence="12 13">
    <name type="scientific">Arachis hypogaea</name>
    <name type="common">Peanut</name>
    <dbReference type="NCBI Taxonomy" id="3818"/>
    <lineage>
        <taxon>Eukaryota</taxon>
        <taxon>Viridiplantae</taxon>
        <taxon>Streptophyta</taxon>
        <taxon>Embryophyta</taxon>
        <taxon>Tracheophyta</taxon>
        <taxon>Spermatophyta</taxon>
        <taxon>Magnoliopsida</taxon>
        <taxon>eudicotyledons</taxon>
        <taxon>Gunneridae</taxon>
        <taxon>Pentapetalae</taxon>
        <taxon>rosids</taxon>
        <taxon>fabids</taxon>
        <taxon>Fabales</taxon>
        <taxon>Fabaceae</taxon>
        <taxon>Papilionoideae</taxon>
        <taxon>50 kb inversion clade</taxon>
        <taxon>dalbergioids sensu lato</taxon>
        <taxon>Dalbergieae</taxon>
        <taxon>Pterocarpus clade</taxon>
        <taxon>Arachis</taxon>
    </lineage>
</organism>
<keyword evidence="4 10" id="KW-0732">Signal</keyword>
<feature type="domain" description="Protein kinase" evidence="11">
    <location>
        <begin position="266"/>
        <end position="536"/>
    </location>
</feature>
<dbReference type="PROSITE" id="PS50011">
    <property type="entry name" value="PROTEIN_KINASE_DOM"/>
    <property type="match status" value="1"/>
</dbReference>
<gene>
    <name evidence="12" type="ORF">Ahy_A03g010478</name>
</gene>
<dbReference type="GO" id="GO:0004672">
    <property type="term" value="F:protein kinase activity"/>
    <property type="evidence" value="ECO:0007669"/>
    <property type="project" value="InterPro"/>
</dbReference>
<dbReference type="InterPro" id="IPR011009">
    <property type="entry name" value="Kinase-like_dom_sf"/>
</dbReference>
<evidence type="ECO:0000256" key="2">
    <source>
        <dbReference type="ARBA" id="ARBA00022614"/>
    </source>
</evidence>
<evidence type="ECO:0000256" key="7">
    <source>
        <dbReference type="ARBA" id="ARBA00023136"/>
    </source>
</evidence>
<evidence type="ECO:0000313" key="13">
    <source>
        <dbReference type="Proteomes" id="UP000289738"/>
    </source>
</evidence>
<reference evidence="12 13" key="1">
    <citation type="submission" date="2019-01" db="EMBL/GenBank/DDBJ databases">
        <title>Sequencing of cultivated peanut Arachis hypogaea provides insights into genome evolution and oil improvement.</title>
        <authorList>
            <person name="Chen X."/>
        </authorList>
    </citation>
    <scope>NUCLEOTIDE SEQUENCE [LARGE SCALE GENOMIC DNA]</scope>
    <source>
        <strain evidence="13">cv. Fuhuasheng</strain>
        <tissue evidence="12">Leaves</tissue>
    </source>
</reference>
<protein>
    <recommendedName>
        <fullName evidence="11">Protein kinase domain-containing protein</fullName>
    </recommendedName>
</protein>
<evidence type="ECO:0000256" key="3">
    <source>
        <dbReference type="ARBA" id="ARBA00022692"/>
    </source>
</evidence>
<evidence type="ECO:0000256" key="4">
    <source>
        <dbReference type="ARBA" id="ARBA00022729"/>
    </source>
</evidence>
<keyword evidence="7 9" id="KW-0472">Membrane</keyword>
<keyword evidence="5" id="KW-0677">Repeat</keyword>
<dbReference type="AlphaFoldDB" id="A0A445DMD7"/>
<dbReference type="Gene3D" id="1.10.510.10">
    <property type="entry name" value="Transferase(Phosphotransferase) domain 1"/>
    <property type="match status" value="1"/>
</dbReference>
<keyword evidence="2" id="KW-0433">Leucine-rich repeat</keyword>
<dbReference type="Pfam" id="PF07714">
    <property type="entry name" value="PK_Tyr_Ser-Thr"/>
    <property type="match status" value="1"/>
</dbReference>
<evidence type="ECO:0000256" key="1">
    <source>
        <dbReference type="ARBA" id="ARBA00004479"/>
    </source>
</evidence>
<keyword evidence="3 9" id="KW-0812">Transmembrane</keyword>
<dbReference type="PANTHER" id="PTHR48053:SF71">
    <property type="entry name" value="LEUCINE RICH REPEAT FAMILY PROTEIN, EXPRESSED"/>
    <property type="match status" value="1"/>
</dbReference>
<name>A0A445DMD7_ARAHY</name>
<feature type="chain" id="PRO_5019225646" description="Protein kinase domain-containing protein" evidence="10">
    <location>
        <begin position="25"/>
        <end position="536"/>
    </location>
</feature>
<dbReference type="InterPro" id="IPR001245">
    <property type="entry name" value="Ser-Thr/Tyr_kinase_cat_dom"/>
</dbReference>
<accession>A0A445DMD7</accession>
<dbReference type="EMBL" id="SDMP01000003">
    <property type="protein sequence ID" value="RYR64357.1"/>
    <property type="molecule type" value="Genomic_DNA"/>
</dbReference>
<evidence type="ECO:0000256" key="10">
    <source>
        <dbReference type="SAM" id="SignalP"/>
    </source>
</evidence>
<evidence type="ECO:0000256" key="5">
    <source>
        <dbReference type="ARBA" id="ARBA00022737"/>
    </source>
</evidence>
<dbReference type="STRING" id="3818.A0A445DMD7"/>
<dbReference type="SUPFAM" id="SSF56112">
    <property type="entry name" value="Protein kinase-like (PK-like)"/>
    <property type="match status" value="1"/>
</dbReference>
<comment type="subcellular location">
    <subcellularLocation>
        <location evidence="1">Membrane</location>
        <topology evidence="1">Single-pass type I membrane protein</topology>
    </subcellularLocation>
</comment>
<dbReference type="PANTHER" id="PTHR48053">
    <property type="entry name" value="LEUCINE RICH REPEAT FAMILY PROTEIN, EXPRESSED"/>
    <property type="match status" value="1"/>
</dbReference>
<evidence type="ECO:0000313" key="12">
    <source>
        <dbReference type="EMBL" id="RYR64357.1"/>
    </source>
</evidence>
<keyword evidence="8" id="KW-0675">Receptor</keyword>